<protein>
    <submittedName>
        <fullName evidence="1">DUF1800 domain-containing protein</fullName>
    </submittedName>
</protein>
<proteinExistence type="predicted"/>
<reference evidence="1 2" key="1">
    <citation type="submission" date="2021-01" db="EMBL/GenBank/DDBJ databases">
        <title>Carboxyliciviraga sp.nov., isolated from coastal sediments.</title>
        <authorList>
            <person name="Lu D."/>
            <person name="Zhang T."/>
        </authorList>
    </citation>
    <scope>NUCLEOTIDE SEQUENCE [LARGE SCALE GENOMIC DNA]</scope>
    <source>
        <strain evidence="1 2">N1Y132</strain>
    </source>
</reference>
<dbReference type="RefSeq" id="WP_200464674.1">
    <property type="nucleotide sequence ID" value="NZ_JAENRR010000016.1"/>
</dbReference>
<keyword evidence="2" id="KW-1185">Reference proteome</keyword>
<evidence type="ECO:0000313" key="1">
    <source>
        <dbReference type="EMBL" id="MBK3517445.1"/>
    </source>
</evidence>
<gene>
    <name evidence="1" type="ORF">JIV24_08870</name>
</gene>
<organism evidence="1 2">
    <name type="scientific">Carboxylicivirga marina</name>
    <dbReference type="NCBI Taxonomy" id="2800988"/>
    <lineage>
        <taxon>Bacteria</taxon>
        <taxon>Pseudomonadati</taxon>
        <taxon>Bacteroidota</taxon>
        <taxon>Bacteroidia</taxon>
        <taxon>Marinilabiliales</taxon>
        <taxon>Marinilabiliaceae</taxon>
        <taxon>Carboxylicivirga</taxon>
    </lineage>
</organism>
<name>A0ABS1HIJ9_9BACT</name>
<sequence>MKIEEYCHLMRRAGFGVDINSLSQAKESKQKIIDHLFVNHNKSIPLNITYPKLSNQEIRNLNEQEKRKYQKLNREKIIEYNLAWYERMATSPNFLRERMVFFWSNLFVVSSKNIRFTESFNNVLRTNALGHLKDLVTAISKEASMLNYLDNNKNKKQKPNENFARELMELFTLGRDVLYTEGDIKEAARAFTGWRFTPEGEFIEAQRQHDYGSKKFLGQKGDFNGDDIIRIILEKKECARYICSRVFKHFVSDTPNQKHINELTEVFYTDYDIEKLMRHLFQSKWFYHDEYMASKIKSPIELLCGMQYIVPFSMDKPKRLLALQRIMGQTLLQPPNVAGWPGGRSWIDSNTLMFRLRLPSLLFNGGSIDSELPMEENQMTKKRKRDYLKANIDWESLNQRLDSLSKKELHIITIGKTPDATALQMLNSNNKQNYLLKLMSLPEYQMC</sequence>
<comment type="caution">
    <text evidence="1">The sequence shown here is derived from an EMBL/GenBank/DDBJ whole genome shotgun (WGS) entry which is preliminary data.</text>
</comment>
<dbReference type="InterPro" id="IPR014917">
    <property type="entry name" value="DUF1800"/>
</dbReference>
<dbReference type="EMBL" id="JAENRR010000016">
    <property type="protein sequence ID" value="MBK3517445.1"/>
    <property type="molecule type" value="Genomic_DNA"/>
</dbReference>
<evidence type="ECO:0000313" key="2">
    <source>
        <dbReference type="Proteomes" id="UP000605676"/>
    </source>
</evidence>
<accession>A0ABS1HIJ9</accession>
<dbReference type="Proteomes" id="UP000605676">
    <property type="component" value="Unassembled WGS sequence"/>
</dbReference>
<dbReference type="Pfam" id="PF08811">
    <property type="entry name" value="DUF1800"/>
    <property type="match status" value="1"/>
</dbReference>